<evidence type="ECO:0000256" key="2">
    <source>
        <dbReference type="SAM" id="SignalP"/>
    </source>
</evidence>
<feature type="region of interest" description="Disordered" evidence="1">
    <location>
        <begin position="25"/>
        <end position="48"/>
    </location>
</feature>
<reference evidence="3" key="1">
    <citation type="submission" date="2014-03" db="EMBL/GenBank/DDBJ databases">
        <title>The sialotranscriptome of Amblyomma triste, Amblyomma parvum and Amblyomma cajennense ticks, uncovered by 454-based RNA-seq.</title>
        <authorList>
            <person name="Garcia G.R."/>
            <person name="Gardinassi L.G."/>
            <person name="Ribeiro J.M."/>
            <person name="Anatriello E."/>
            <person name="Ferreira B.R."/>
            <person name="Moreira H.N."/>
            <person name="Mafra C."/>
            <person name="Olegario M.M."/>
            <person name="Szabo P.J."/>
            <person name="Miranda-Santos I.K."/>
            <person name="Maruyama S.R."/>
        </authorList>
    </citation>
    <scope>NUCLEOTIDE SEQUENCE</scope>
    <source>
        <strain evidence="3">Mato Grasso do Sul</strain>
        <tissue evidence="3">Salivary glands</tissue>
    </source>
</reference>
<dbReference type="AlphaFoldDB" id="A0A023G102"/>
<evidence type="ECO:0000256" key="1">
    <source>
        <dbReference type="SAM" id="MobiDB-lite"/>
    </source>
</evidence>
<name>A0A023G102_AMBTT</name>
<sequence>MLEGGVSAAFVLVVAFSNLSYGGPADPADTASTAESADAGTTGSPITKEKFLQKMQTSGPYWTWMTSYQDPTQTQKRTCISTNQGGMAHTQLVPWRKTYGPGEWLARRSQSRMRGTPVGMHSDRRLAPASTPPAGTTE</sequence>
<protein>
    <submittedName>
        <fullName evidence="3">Putative secreted mucin</fullName>
    </submittedName>
</protein>
<feature type="signal peptide" evidence="2">
    <location>
        <begin position="1"/>
        <end position="22"/>
    </location>
</feature>
<evidence type="ECO:0000313" key="3">
    <source>
        <dbReference type="EMBL" id="JAC27861.1"/>
    </source>
</evidence>
<keyword evidence="2" id="KW-0732">Signal</keyword>
<organism evidence="3">
    <name type="scientific">Amblyomma triste</name>
    <name type="common">Neotropical tick</name>
    <dbReference type="NCBI Taxonomy" id="251400"/>
    <lineage>
        <taxon>Eukaryota</taxon>
        <taxon>Metazoa</taxon>
        <taxon>Ecdysozoa</taxon>
        <taxon>Arthropoda</taxon>
        <taxon>Chelicerata</taxon>
        <taxon>Arachnida</taxon>
        <taxon>Acari</taxon>
        <taxon>Parasitiformes</taxon>
        <taxon>Ixodida</taxon>
        <taxon>Ixodoidea</taxon>
        <taxon>Ixodidae</taxon>
        <taxon>Amblyomminae</taxon>
        <taxon>Amblyomma</taxon>
    </lineage>
</organism>
<feature type="chain" id="PRO_5001515939" evidence="2">
    <location>
        <begin position="23"/>
        <end position="138"/>
    </location>
</feature>
<accession>A0A023G102</accession>
<feature type="region of interest" description="Disordered" evidence="1">
    <location>
        <begin position="106"/>
        <end position="138"/>
    </location>
</feature>
<proteinExistence type="evidence at transcript level"/>
<dbReference type="EMBL" id="GBBM01007557">
    <property type="protein sequence ID" value="JAC27861.1"/>
    <property type="molecule type" value="mRNA"/>
</dbReference>
<feature type="compositionally biased region" description="Low complexity" evidence="1">
    <location>
        <begin position="25"/>
        <end position="44"/>
    </location>
</feature>